<keyword evidence="2" id="KW-0812">Transmembrane</keyword>
<feature type="transmembrane region" description="Helical" evidence="2">
    <location>
        <begin position="302"/>
        <end position="330"/>
    </location>
</feature>
<gene>
    <name evidence="3" type="ORF">DMC30DRAFT_415582</name>
</gene>
<organism evidence="3 4">
    <name type="scientific">Rhodotorula diobovata</name>
    <dbReference type="NCBI Taxonomy" id="5288"/>
    <lineage>
        <taxon>Eukaryota</taxon>
        <taxon>Fungi</taxon>
        <taxon>Dikarya</taxon>
        <taxon>Basidiomycota</taxon>
        <taxon>Pucciniomycotina</taxon>
        <taxon>Microbotryomycetes</taxon>
        <taxon>Sporidiobolales</taxon>
        <taxon>Sporidiobolaceae</taxon>
        <taxon>Rhodotorula</taxon>
    </lineage>
</organism>
<comment type="caution">
    <text evidence="3">The sequence shown here is derived from an EMBL/GenBank/DDBJ whole genome shotgun (WGS) entry which is preliminary data.</text>
</comment>
<evidence type="ECO:0000256" key="2">
    <source>
        <dbReference type="SAM" id="Phobius"/>
    </source>
</evidence>
<keyword evidence="2" id="KW-1133">Transmembrane helix</keyword>
<keyword evidence="2" id="KW-0472">Membrane</keyword>
<proteinExistence type="predicted"/>
<name>A0A5C5G064_9BASI</name>
<feature type="region of interest" description="Disordered" evidence="1">
    <location>
        <begin position="513"/>
        <end position="538"/>
    </location>
</feature>
<dbReference type="OrthoDB" id="2527786at2759"/>
<reference evidence="3 4" key="1">
    <citation type="submission" date="2019-03" db="EMBL/GenBank/DDBJ databases">
        <title>Rhodosporidium diobovatum UCD-FST 08-225 genome sequencing, assembly, and annotation.</title>
        <authorList>
            <person name="Fakankun I.U."/>
            <person name="Fristensky B."/>
            <person name="Levin D.B."/>
        </authorList>
    </citation>
    <scope>NUCLEOTIDE SEQUENCE [LARGE SCALE GENOMIC DNA]</scope>
    <source>
        <strain evidence="3 4">UCD-FST 08-225</strain>
    </source>
</reference>
<evidence type="ECO:0000313" key="3">
    <source>
        <dbReference type="EMBL" id="TNY21936.1"/>
    </source>
</evidence>
<dbReference type="Proteomes" id="UP000311382">
    <property type="component" value="Unassembled WGS sequence"/>
</dbReference>
<feature type="transmembrane region" description="Helical" evidence="2">
    <location>
        <begin position="248"/>
        <end position="273"/>
    </location>
</feature>
<sequence length="548" mass="59924">MADAAAVLGVLGTLPEGANPYEAVRKYALEALNPPLPPSHRRQLIAIAVIFSISLLFILGSLVARLLNHSFWVLHFADNPRLVRPHFSVSWSLWAVVFLVLIEVVVIDSIQQFQRAAIQHDYAAWRLFAWLPACYGGWTAAWGVTVSYLPHLHAYGRAGLVDRLAPWVNAAAVVVPVTFSLIFLPLSATAAHRFDWTMDTFDEIDALLQGLAAAYHGESPVMELLSSGLPLLQELDKRTSIFFRWWKIALSIAAAFGLFLVALLVAIATLYLIALRRVLRVSSWQTESGSTRASSLKPLRRTYANMAITIFAFTILGLTTSSTVIVMAAIPKGFTDPVKSQIFTLLPFYAFAILGLPSSILLFVRAFDPTRDRSRSHTRVSVNVNVVSFSEGPLPPSPATKRQSHAVPYLDARRALALPVPDGFELMPQSSKSHRTSAPTSLSQLCPSLEVRASHSSLDKDLRPFEEYAHFPPEPERALGAARPDSVYSVGGSSFEGSPVAGRDPFVFGSTARLAPEATPPPPSPSAELNAAGAGGAVDRDRHWWKEY</sequence>
<feature type="transmembrane region" description="Helical" evidence="2">
    <location>
        <begin position="88"/>
        <end position="107"/>
    </location>
</feature>
<dbReference type="AlphaFoldDB" id="A0A5C5G064"/>
<keyword evidence="4" id="KW-1185">Reference proteome</keyword>
<feature type="transmembrane region" description="Helical" evidence="2">
    <location>
        <begin position="44"/>
        <end position="67"/>
    </location>
</feature>
<protein>
    <recommendedName>
        <fullName evidence="5">Proteophosphoglycan ppg4</fullName>
    </recommendedName>
</protein>
<evidence type="ECO:0008006" key="5">
    <source>
        <dbReference type="Google" id="ProtNLM"/>
    </source>
</evidence>
<dbReference type="EMBL" id="SOZI01000034">
    <property type="protein sequence ID" value="TNY21936.1"/>
    <property type="molecule type" value="Genomic_DNA"/>
</dbReference>
<feature type="transmembrane region" description="Helical" evidence="2">
    <location>
        <begin position="342"/>
        <end position="364"/>
    </location>
</feature>
<feature type="transmembrane region" description="Helical" evidence="2">
    <location>
        <begin position="170"/>
        <end position="191"/>
    </location>
</feature>
<evidence type="ECO:0000313" key="4">
    <source>
        <dbReference type="Proteomes" id="UP000311382"/>
    </source>
</evidence>
<evidence type="ECO:0000256" key="1">
    <source>
        <dbReference type="SAM" id="MobiDB-lite"/>
    </source>
</evidence>
<accession>A0A5C5G064</accession>
<feature type="transmembrane region" description="Helical" evidence="2">
    <location>
        <begin position="127"/>
        <end position="149"/>
    </location>
</feature>